<name>A0A644V2F9_9ZZZZ</name>
<protein>
    <submittedName>
        <fullName evidence="1">Uncharacterized protein</fullName>
    </submittedName>
</protein>
<evidence type="ECO:0000313" key="1">
    <source>
        <dbReference type="EMBL" id="MPL85519.1"/>
    </source>
</evidence>
<proteinExistence type="predicted"/>
<gene>
    <name evidence="1" type="ORF">SDC9_31488</name>
</gene>
<reference evidence="1" key="1">
    <citation type="submission" date="2019-08" db="EMBL/GenBank/DDBJ databases">
        <authorList>
            <person name="Kucharzyk K."/>
            <person name="Murdoch R.W."/>
            <person name="Higgins S."/>
            <person name="Loffler F."/>
        </authorList>
    </citation>
    <scope>NUCLEOTIDE SEQUENCE</scope>
</reference>
<accession>A0A644V2F9</accession>
<dbReference type="EMBL" id="VSSQ01000207">
    <property type="protein sequence ID" value="MPL85519.1"/>
    <property type="molecule type" value="Genomic_DNA"/>
</dbReference>
<dbReference type="AlphaFoldDB" id="A0A644V2F9"/>
<organism evidence="1">
    <name type="scientific">bioreactor metagenome</name>
    <dbReference type="NCBI Taxonomy" id="1076179"/>
    <lineage>
        <taxon>unclassified sequences</taxon>
        <taxon>metagenomes</taxon>
        <taxon>ecological metagenomes</taxon>
    </lineage>
</organism>
<sequence>MVIFTPNQTEFLVFDLEAFVPPADRKKRTGASLAVNAFREGHTLLGGVVYSGLPLTGEVTNDYAHYWMWREGSEKNVVLSLYQVFAEMWARVKDKKMIQADPVVCGVGISTFDMPFLMAKCLQYNAAPPEEIYDTLGKCRIVDLSVAGIGFLQTHNPILHPCSHNQLADALLPAREQKPTGKKVWDMIDAKEYSAVERRCESEVREMVEIADKMLISCQYPRNTV</sequence>
<comment type="caution">
    <text evidence="1">The sequence shown here is derived from an EMBL/GenBank/DDBJ whole genome shotgun (WGS) entry which is preliminary data.</text>
</comment>